<evidence type="ECO:0000313" key="10">
    <source>
        <dbReference type="EMBL" id="MBT9283436.1"/>
    </source>
</evidence>
<keyword evidence="4 6" id="KW-0450">Lipoyl</keyword>
<dbReference type="EC" id="2.3.1.-" evidence="6"/>
<dbReference type="SUPFAM" id="SSF52777">
    <property type="entry name" value="CoA-dependent acyltransferases"/>
    <property type="match status" value="1"/>
</dbReference>
<proteinExistence type="inferred from homology"/>
<comment type="cofactor">
    <cofactor evidence="1 6">
        <name>(R)-lipoate</name>
        <dbReference type="ChEBI" id="CHEBI:83088"/>
    </cofactor>
</comment>
<dbReference type="PROSITE" id="PS51826">
    <property type="entry name" value="PSBD"/>
    <property type="match status" value="1"/>
</dbReference>
<dbReference type="InterPro" id="IPR036625">
    <property type="entry name" value="E3-bd_dom_sf"/>
</dbReference>
<organism evidence="10 11">
    <name type="scientific">Hydrogenibacillus schlegelii</name>
    <name type="common">Bacillus schlegelii</name>
    <dbReference type="NCBI Taxonomy" id="1484"/>
    <lineage>
        <taxon>Bacteria</taxon>
        <taxon>Bacillati</taxon>
        <taxon>Bacillota</taxon>
        <taxon>Bacilli</taxon>
        <taxon>Bacillales</taxon>
        <taxon>Bacillales Family X. Incertae Sedis</taxon>
        <taxon>Hydrogenibacillus</taxon>
    </lineage>
</organism>
<comment type="caution">
    <text evidence="10">The sequence shown here is derived from an EMBL/GenBank/DDBJ whole genome shotgun (WGS) entry which is preliminary data.</text>
</comment>
<sequence>MAVITVKLPDIGEGIHEGEIVQWLVRPGDAVEEDAPLVEVQTDKAVTEIPSPVAGTVQALLADEGAIVAVGTPLVRIAVPGAGEPEERSADEGGAEVRETIAPEEAAPAPERGPAGGAGRPEAGRAEEAPDDGAAAAPPSPGAAAAVRAMPSVRRLARERGVDLRTLKGSGPGGRITREDVLRAAKAKDRAVEQTSAEKAPEREAAPEPAATAPAAVASREGPVRVDETAPPGAPDAALTAGEERVPLRGVRRVIAEAMVRAKRSAPHVTLMDEAEVGALVSLRRALLPEAEARGIKLTYLPFIVKAVVAALKAYPEVNAYLDEARQEIVKKRVYHIGIAVDAPQGLVVPVVFDADRKNGWEIAREIQDLAARAREGRLKPQELRGSTFSISNLGAVGGGHFTPILNPPEAAILGLGRVAEKPVVRNGLVQVGQMLDLSLSFDHRVLDGATAQRFLNHVKRLLENPQVLFMEG</sequence>
<accession>A0A947D3M8</accession>
<feature type="compositionally biased region" description="Low complexity" evidence="7">
    <location>
        <begin position="207"/>
        <end position="218"/>
    </location>
</feature>
<dbReference type="Gene3D" id="2.40.50.100">
    <property type="match status" value="1"/>
</dbReference>
<evidence type="ECO:0000256" key="4">
    <source>
        <dbReference type="ARBA" id="ARBA00022823"/>
    </source>
</evidence>
<dbReference type="Pfam" id="PF00364">
    <property type="entry name" value="Biotin_lipoyl"/>
    <property type="match status" value="1"/>
</dbReference>
<dbReference type="Gene3D" id="4.10.320.10">
    <property type="entry name" value="E3-binding domain"/>
    <property type="match status" value="1"/>
</dbReference>
<evidence type="ECO:0000259" key="8">
    <source>
        <dbReference type="PROSITE" id="PS50968"/>
    </source>
</evidence>
<feature type="compositionally biased region" description="Low complexity" evidence="7">
    <location>
        <begin position="103"/>
        <end position="113"/>
    </location>
</feature>
<dbReference type="EMBL" id="JAHHQF010000098">
    <property type="protein sequence ID" value="MBT9283436.1"/>
    <property type="molecule type" value="Genomic_DNA"/>
</dbReference>
<evidence type="ECO:0000256" key="5">
    <source>
        <dbReference type="ARBA" id="ARBA00023315"/>
    </source>
</evidence>
<dbReference type="InterPro" id="IPR000089">
    <property type="entry name" value="Biotin_lipoyl"/>
</dbReference>
<dbReference type="Proteomes" id="UP000748108">
    <property type="component" value="Unassembled WGS sequence"/>
</dbReference>
<keyword evidence="3 6" id="KW-0808">Transferase</keyword>
<gene>
    <name evidence="10" type="ORF">KM312_12510</name>
</gene>
<dbReference type="GO" id="GO:0031405">
    <property type="term" value="F:lipoic acid binding"/>
    <property type="evidence" value="ECO:0007669"/>
    <property type="project" value="TreeGrafter"/>
</dbReference>
<protein>
    <recommendedName>
        <fullName evidence="6">Dihydrolipoamide acetyltransferase component of pyruvate dehydrogenase complex</fullName>
        <ecNumber evidence="6">2.3.1.-</ecNumber>
    </recommendedName>
</protein>
<dbReference type="SUPFAM" id="SSF51230">
    <property type="entry name" value="Single hybrid motif"/>
    <property type="match status" value="1"/>
</dbReference>
<feature type="domain" description="Lipoyl-binding" evidence="8">
    <location>
        <begin position="3"/>
        <end position="78"/>
    </location>
</feature>
<evidence type="ECO:0000313" key="11">
    <source>
        <dbReference type="Proteomes" id="UP000748108"/>
    </source>
</evidence>
<dbReference type="PANTHER" id="PTHR43178">
    <property type="entry name" value="DIHYDROLIPOAMIDE ACETYLTRANSFERASE COMPONENT OF PYRUVATE DEHYDROGENASE COMPLEX"/>
    <property type="match status" value="1"/>
</dbReference>
<dbReference type="SUPFAM" id="SSF47005">
    <property type="entry name" value="Peripheral subunit-binding domain of 2-oxo acid dehydrogenase complex"/>
    <property type="match status" value="1"/>
</dbReference>
<dbReference type="Pfam" id="PF00198">
    <property type="entry name" value="2-oxoacid_dh"/>
    <property type="match status" value="1"/>
</dbReference>
<feature type="compositionally biased region" description="Low complexity" evidence="7">
    <location>
        <begin position="132"/>
        <end position="149"/>
    </location>
</feature>
<evidence type="ECO:0000256" key="7">
    <source>
        <dbReference type="SAM" id="MobiDB-lite"/>
    </source>
</evidence>
<dbReference type="GO" id="GO:0016407">
    <property type="term" value="F:acetyltransferase activity"/>
    <property type="evidence" value="ECO:0007669"/>
    <property type="project" value="TreeGrafter"/>
</dbReference>
<dbReference type="InterPro" id="IPR011053">
    <property type="entry name" value="Single_hybrid_motif"/>
</dbReference>
<feature type="region of interest" description="Disordered" evidence="7">
    <location>
        <begin position="188"/>
        <end position="238"/>
    </location>
</feature>
<dbReference type="FunFam" id="3.30.559.10:FF:000007">
    <property type="entry name" value="Dihydrolipoamide acetyltransferase component of pyruvate dehydrogenase complex"/>
    <property type="match status" value="1"/>
</dbReference>
<reference evidence="10" key="1">
    <citation type="journal article" date="2021" name="Microbiology">
        <title>Metagenomic Analysis of the Microbial Community in the Underground Coal Fire Area (Kemerovo Region, Russia) Revealed Predominance of Thermophilic Members of the Phyla Deinococcus-thermus, Aquificae, and Firmicutes.</title>
        <authorList>
            <person name="Kadnikov V."/>
            <person name="Mardanov A.V."/>
            <person name="Beletsky A.V."/>
            <person name="Karnachuk O.V."/>
            <person name="Ravin N.V."/>
        </authorList>
    </citation>
    <scope>NUCLEOTIDE SEQUENCE</scope>
    <source>
        <strain evidence="10">RBS10-49</strain>
    </source>
</reference>
<name>A0A947D3M8_HYDSH</name>
<dbReference type="GO" id="GO:0005737">
    <property type="term" value="C:cytoplasm"/>
    <property type="evidence" value="ECO:0007669"/>
    <property type="project" value="TreeGrafter"/>
</dbReference>
<dbReference type="Gene3D" id="3.30.559.10">
    <property type="entry name" value="Chloramphenicol acetyltransferase-like domain"/>
    <property type="match status" value="1"/>
</dbReference>
<evidence type="ECO:0000259" key="9">
    <source>
        <dbReference type="PROSITE" id="PS51826"/>
    </source>
</evidence>
<dbReference type="InterPro" id="IPR004167">
    <property type="entry name" value="PSBD"/>
</dbReference>
<dbReference type="InterPro" id="IPR003016">
    <property type="entry name" value="2-oxoA_DH_lipoyl-BS"/>
</dbReference>
<dbReference type="InterPro" id="IPR023213">
    <property type="entry name" value="CAT-like_dom_sf"/>
</dbReference>
<evidence type="ECO:0000256" key="3">
    <source>
        <dbReference type="ARBA" id="ARBA00022679"/>
    </source>
</evidence>
<dbReference type="Pfam" id="PF02817">
    <property type="entry name" value="E3_binding"/>
    <property type="match status" value="1"/>
</dbReference>
<evidence type="ECO:0000256" key="2">
    <source>
        <dbReference type="ARBA" id="ARBA00007317"/>
    </source>
</evidence>
<dbReference type="AlphaFoldDB" id="A0A947D3M8"/>
<dbReference type="PROSITE" id="PS50968">
    <property type="entry name" value="BIOTINYL_LIPOYL"/>
    <property type="match status" value="1"/>
</dbReference>
<feature type="region of interest" description="Disordered" evidence="7">
    <location>
        <begin position="102"/>
        <end position="149"/>
    </location>
</feature>
<dbReference type="PANTHER" id="PTHR43178:SF5">
    <property type="entry name" value="LIPOAMIDE ACYLTRANSFERASE COMPONENT OF BRANCHED-CHAIN ALPHA-KETO ACID DEHYDROGENASE COMPLEX, MITOCHONDRIAL"/>
    <property type="match status" value="1"/>
</dbReference>
<dbReference type="CDD" id="cd06849">
    <property type="entry name" value="lipoyl_domain"/>
    <property type="match status" value="1"/>
</dbReference>
<evidence type="ECO:0000256" key="1">
    <source>
        <dbReference type="ARBA" id="ARBA00001938"/>
    </source>
</evidence>
<comment type="similarity">
    <text evidence="2 6">Belongs to the 2-oxoacid dehydrogenase family.</text>
</comment>
<feature type="domain" description="Peripheral subunit-binding (PSBD)" evidence="9">
    <location>
        <begin position="148"/>
        <end position="185"/>
    </location>
</feature>
<dbReference type="InterPro" id="IPR050743">
    <property type="entry name" value="2-oxoacid_DH_E2_comp"/>
</dbReference>
<keyword evidence="5 6" id="KW-0012">Acyltransferase</keyword>
<dbReference type="InterPro" id="IPR001078">
    <property type="entry name" value="2-oxoacid_DH_actylTfrase"/>
</dbReference>
<evidence type="ECO:0000256" key="6">
    <source>
        <dbReference type="RuleBase" id="RU003423"/>
    </source>
</evidence>
<dbReference type="PROSITE" id="PS00189">
    <property type="entry name" value="LIPOYL"/>
    <property type="match status" value="1"/>
</dbReference>